<keyword evidence="3" id="KW-1133">Transmembrane helix</keyword>
<dbReference type="InterPro" id="IPR002909">
    <property type="entry name" value="IPT_dom"/>
</dbReference>
<dbReference type="Gene3D" id="2.60.40.10">
    <property type="entry name" value="Immunoglobulins"/>
    <property type="match status" value="2"/>
</dbReference>
<evidence type="ECO:0000259" key="4">
    <source>
        <dbReference type="Pfam" id="PF01833"/>
    </source>
</evidence>
<reference evidence="5 6" key="1">
    <citation type="submission" date="2015-12" db="EMBL/GenBank/DDBJ databases">
        <title>Dictyostelia acquired genes for synthesis and detection of signals that induce cell-type specialization by lateral gene transfer from prokaryotes.</title>
        <authorList>
            <person name="Gloeckner G."/>
            <person name="Schaap P."/>
        </authorList>
    </citation>
    <scope>NUCLEOTIDE SEQUENCE [LARGE SCALE GENOMIC DNA]</scope>
    <source>
        <strain evidence="5 6">TK</strain>
    </source>
</reference>
<comment type="caution">
    <text evidence="5">The sequence shown here is derived from an EMBL/GenBank/DDBJ whole genome shotgun (WGS) entry which is preliminary data.</text>
</comment>
<dbReference type="Proteomes" id="UP000076078">
    <property type="component" value="Unassembled WGS sequence"/>
</dbReference>
<organism evidence="5 6">
    <name type="scientific">Tieghemostelium lacteum</name>
    <name type="common">Slime mold</name>
    <name type="synonym">Dictyostelium lacteum</name>
    <dbReference type="NCBI Taxonomy" id="361077"/>
    <lineage>
        <taxon>Eukaryota</taxon>
        <taxon>Amoebozoa</taxon>
        <taxon>Evosea</taxon>
        <taxon>Eumycetozoa</taxon>
        <taxon>Dictyostelia</taxon>
        <taxon>Dictyosteliales</taxon>
        <taxon>Raperosteliaceae</taxon>
        <taxon>Tieghemostelium</taxon>
    </lineage>
</organism>
<dbReference type="SUPFAM" id="SSF81296">
    <property type="entry name" value="E set domains"/>
    <property type="match status" value="2"/>
</dbReference>
<keyword evidence="2" id="KW-0325">Glycoprotein</keyword>
<keyword evidence="3" id="KW-0472">Membrane</keyword>
<dbReference type="STRING" id="361077.A0A151Z4D2"/>
<dbReference type="InterPro" id="IPR052014">
    <property type="entry name" value="Dictyostelium_Tiger"/>
</dbReference>
<feature type="transmembrane region" description="Helical" evidence="3">
    <location>
        <begin position="7"/>
        <end position="23"/>
    </location>
</feature>
<evidence type="ECO:0000313" key="6">
    <source>
        <dbReference type="Proteomes" id="UP000076078"/>
    </source>
</evidence>
<feature type="domain" description="IPT/TIG" evidence="4">
    <location>
        <begin position="835"/>
        <end position="914"/>
    </location>
</feature>
<sequence length="997" mass="107649">MKLNINVFYILIIIVFVNLVFQIDSAPLSDPIVKSLGNSNGVLTSYAKGVFSNDAGTSTGYQVNYFLTHDSSGNLYSYDISNWNNTVSQFPLSSTTIVSAATSSSITNFTITGIANNGQLAYVMTKTQIMTFYMGSAPSGFTITPILVPATATTFPNYVYFRTPNNNQANGPVSVTYYTATNQLFINKYSLSNYNFQDPPTSIGPSGSNLVSYDVNFFVNDGSGFNVFGGSNRVSLQSDSSSTWNAATNTGYTFYAGVAFGSNIYSCATSGADLYLAKYEYNTFGLMIAGDKVGLGKGVRCLSAAADLSLGQLFFAYVTSTNLLAIATIAVTGQGLSTIVLQSYIVTASGLSTFSYPIGLRNNYIYLATPDAKIQMIAYTNLCPSQCSNHGNCYATTCSCTDDYITPSCAYKTPILTSVSPIPFYSTGASISLVGENFVSGAIITINNVVCGNAIVNQDGTVYTCTLPNGATTAWNPTLNQSVSMTFNSLSYFIPVVDLFQFSQPTITNYTQVQDKITLEGTNFYPLNYMPVTLNGNNLTCSINNNEISCNIPTQIPTRVGTLAVDIVPFEESLTLLPYIKEFTPTSIQTGNSEDVTITGCAFLTSSTTESFTVIQGSVSIPVSESDLTGTSIIFTPNNGIVATKTLVVKAGTYNSNSVTFTYDQPTITTVTQDQNATDQFSIVGTNFGNSANFVEVFVTNTEDLTIVSVNHELIVFRVPSDIRKGEVTVNIDSQTTAQGFKLNLQPKVTSISPLPPVNGGTITIFGEYLYDVKVFLSALNQTEELLNCTYSYSNYPSEAYCIFLPSVGQFLIDIESHYDTNVLTVQYQNYYHGPSITSISPTQYKLSTNQTFTITGDNFIESDLVILINGEECVLNGTVTFNQITCDYLSFVDQATIVNPVNVSVEVFGSGAYNNQLLIIEKSCPNNCSSHGDCSIITGKCDCDDTHTSNDCSQILNPPSSESSSTDSKSEDISSSTILIFNIYITAIFIIFLIIN</sequence>
<dbReference type="AlphaFoldDB" id="A0A151Z4D2"/>
<name>A0A151Z4D2_TIELA</name>
<dbReference type="EMBL" id="LODT01000047">
    <property type="protein sequence ID" value="KYQ88816.1"/>
    <property type="molecule type" value="Genomic_DNA"/>
</dbReference>
<keyword evidence="6" id="KW-1185">Reference proteome</keyword>
<evidence type="ECO:0000256" key="2">
    <source>
        <dbReference type="ARBA" id="ARBA00023180"/>
    </source>
</evidence>
<accession>A0A151Z4D2</accession>
<keyword evidence="1" id="KW-0732">Signal</keyword>
<dbReference type="Gene3D" id="2.60.120.260">
    <property type="entry name" value="Galactose-binding domain-like"/>
    <property type="match status" value="2"/>
</dbReference>
<dbReference type="OMA" id="YSTAICK"/>
<dbReference type="InterPro" id="IPR014756">
    <property type="entry name" value="Ig_E-set"/>
</dbReference>
<feature type="transmembrane region" description="Helical" evidence="3">
    <location>
        <begin position="974"/>
        <end position="996"/>
    </location>
</feature>
<dbReference type="OrthoDB" id="10001041at2759"/>
<protein>
    <recommendedName>
        <fullName evidence="4">IPT/TIG domain-containing protein</fullName>
    </recommendedName>
</protein>
<dbReference type="InParanoid" id="A0A151Z4D2"/>
<keyword evidence="3" id="KW-0812">Transmembrane</keyword>
<proteinExistence type="predicted"/>
<dbReference type="Pfam" id="PF01833">
    <property type="entry name" value="TIG"/>
    <property type="match status" value="1"/>
</dbReference>
<evidence type="ECO:0000256" key="1">
    <source>
        <dbReference type="ARBA" id="ARBA00022729"/>
    </source>
</evidence>
<gene>
    <name evidence="5" type="ORF">DLAC_10615</name>
</gene>
<evidence type="ECO:0000256" key="3">
    <source>
        <dbReference type="SAM" id="Phobius"/>
    </source>
</evidence>
<dbReference type="PANTHER" id="PTHR31341:SF15">
    <property type="entry name" value="EGF-LIKE DOMAIN-CONTAINING PROTEIN"/>
    <property type="match status" value="1"/>
</dbReference>
<dbReference type="PANTHER" id="PTHR31341">
    <property type="entry name" value="IPT/TIG DOMAIN-CONTAINING PROTEIN-RELATED-RELATED"/>
    <property type="match status" value="1"/>
</dbReference>
<dbReference type="InterPro" id="IPR013783">
    <property type="entry name" value="Ig-like_fold"/>
</dbReference>
<evidence type="ECO:0000313" key="5">
    <source>
        <dbReference type="EMBL" id="KYQ88816.1"/>
    </source>
</evidence>
<dbReference type="CDD" id="cd00603">
    <property type="entry name" value="IPT_PCSR"/>
    <property type="match status" value="1"/>
</dbReference>